<evidence type="ECO:0000313" key="9">
    <source>
        <dbReference type="Proteomes" id="UP000428333"/>
    </source>
</evidence>
<evidence type="ECO:0000256" key="5">
    <source>
        <dbReference type="ARBA" id="ARBA00023136"/>
    </source>
</evidence>
<dbReference type="AlphaFoldDB" id="A0A6A4LYV8"/>
<feature type="compositionally biased region" description="Basic and acidic residues" evidence="7">
    <location>
        <begin position="269"/>
        <end position="282"/>
    </location>
</feature>
<dbReference type="GO" id="GO:0005829">
    <property type="term" value="C:cytosol"/>
    <property type="evidence" value="ECO:0007669"/>
    <property type="project" value="UniProtKB-SubCell"/>
</dbReference>
<comment type="similarity">
    <text evidence="6">Belongs to the Hyccin family.</text>
</comment>
<comment type="subcellular location">
    <subcellularLocation>
        <location evidence="1">Cell membrane</location>
    </subcellularLocation>
    <subcellularLocation>
        <location evidence="2">Cytoplasm</location>
        <location evidence="2">Cytosol</location>
    </subcellularLocation>
</comment>
<dbReference type="OrthoDB" id="18937at2759"/>
<dbReference type="Pfam" id="PF09790">
    <property type="entry name" value="Hyccin"/>
    <property type="match status" value="1"/>
</dbReference>
<dbReference type="PANTHER" id="PTHR31220:SF10">
    <property type="entry name" value="HYCCIN"/>
    <property type="match status" value="1"/>
</dbReference>
<keyword evidence="4" id="KW-0963">Cytoplasm</keyword>
<dbReference type="EMBL" id="QEFC01000576">
    <property type="protein sequence ID" value="KAE9463315.1"/>
    <property type="molecule type" value="Genomic_DNA"/>
</dbReference>
<organism evidence="8 9">
    <name type="scientific">Rhododendron williamsianum</name>
    <dbReference type="NCBI Taxonomy" id="262921"/>
    <lineage>
        <taxon>Eukaryota</taxon>
        <taxon>Viridiplantae</taxon>
        <taxon>Streptophyta</taxon>
        <taxon>Embryophyta</taxon>
        <taxon>Tracheophyta</taxon>
        <taxon>Spermatophyta</taxon>
        <taxon>Magnoliopsida</taxon>
        <taxon>eudicotyledons</taxon>
        <taxon>Gunneridae</taxon>
        <taxon>Pentapetalae</taxon>
        <taxon>asterids</taxon>
        <taxon>Ericales</taxon>
        <taxon>Ericaceae</taxon>
        <taxon>Ericoideae</taxon>
        <taxon>Rhodoreae</taxon>
        <taxon>Rhododendron</taxon>
    </lineage>
</organism>
<gene>
    <name evidence="8" type="ORF">C3L33_04780</name>
</gene>
<evidence type="ECO:0008006" key="10">
    <source>
        <dbReference type="Google" id="ProtNLM"/>
    </source>
</evidence>
<sequence>MDTTLDPPSTSEPTTPTPSPSPTTHEDLNSLKKAQLSLHSLSQILPHNTTSLPPSLLSSNNPAFSLLHSPSLSSEISNLLRHTSSGSPDNHLCRWLYDTFHSSDPTLQLLVLRFVPTLAGLYLSRAVNPRKPPLAGFEAVLLALYAHETANRNGQSVTVCIPDLSHSSIYHESTAAAARKEGGGATELNLTVVSGSLDPHGTVRSTRRGRIVGVALELYYSKICQMPVDSKVEFCEFCRVWAGQDGDMYKDGAEVDNESADQQSEPSDEGIKEESGGKEEGRIPLPWELLQPALRILGHCIMGPNINKEDKALHEAAFGACRSLYARSMHDVNPKAILATGSLLRLGKMAVDSSNDNDAEVVGWAVELAVVDATGWCVKEVTTEWIVVVGVEVSLLSIVCFGPIVLDVGFVNYHCRVFLYGLNNGDGFWNFGLFFRD</sequence>
<dbReference type="Proteomes" id="UP000428333">
    <property type="component" value="Linkage Group LG03"/>
</dbReference>
<accession>A0A6A4LYV8</accession>
<feature type="compositionally biased region" description="Low complexity" evidence="7">
    <location>
        <begin position="1"/>
        <end position="14"/>
    </location>
</feature>
<evidence type="ECO:0000313" key="8">
    <source>
        <dbReference type="EMBL" id="KAE9463315.1"/>
    </source>
</evidence>
<dbReference type="GO" id="GO:0005886">
    <property type="term" value="C:plasma membrane"/>
    <property type="evidence" value="ECO:0007669"/>
    <property type="project" value="UniProtKB-SubCell"/>
</dbReference>
<keyword evidence="3" id="KW-1003">Cell membrane</keyword>
<evidence type="ECO:0000256" key="7">
    <source>
        <dbReference type="SAM" id="MobiDB-lite"/>
    </source>
</evidence>
<reference evidence="8 9" key="1">
    <citation type="journal article" date="2019" name="Genome Biol. Evol.">
        <title>The Rhododendron genome and chromosomal organization provide insight into shared whole-genome duplications across the heath family (Ericaceae).</title>
        <authorList>
            <person name="Soza V.L."/>
            <person name="Lindsley D."/>
            <person name="Waalkes A."/>
            <person name="Ramage E."/>
            <person name="Patwardhan R.P."/>
            <person name="Burton J.N."/>
            <person name="Adey A."/>
            <person name="Kumar A."/>
            <person name="Qiu R."/>
            <person name="Shendure J."/>
            <person name="Hall B."/>
        </authorList>
    </citation>
    <scope>NUCLEOTIDE SEQUENCE [LARGE SCALE GENOMIC DNA]</scope>
    <source>
        <strain evidence="8">RSF 1966-606</strain>
    </source>
</reference>
<dbReference type="GO" id="GO:0072659">
    <property type="term" value="P:protein localization to plasma membrane"/>
    <property type="evidence" value="ECO:0007669"/>
    <property type="project" value="TreeGrafter"/>
</dbReference>
<proteinExistence type="inferred from homology"/>
<evidence type="ECO:0000256" key="2">
    <source>
        <dbReference type="ARBA" id="ARBA00004514"/>
    </source>
</evidence>
<feature type="region of interest" description="Disordered" evidence="7">
    <location>
        <begin position="1"/>
        <end position="27"/>
    </location>
</feature>
<evidence type="ECO:0000256" key="3">
    <source>
        <dbReference type="ARBA" id="ARBA00022475"/>
    </source>
</evidence>
<keyword evidence="5" id="KW-0472">Membrane</keyword>
<comment type="caution">
    <text evidence="8">The sequence shown here is derived from an EMBL/GenBank/DDBJ whole genome shotgun (WGS) entry which is preliminary data.</text>
</comment>
<feature type="region of interest" description="Disordered" evidence="7">
    <location>
        <begin position="250"/>
        <end position="282"/>
    </location>
</feature>
<evidence type="ECO:0000256" key="6">
    <source>
        <dbReference type="ARBA" id="ARBA00034482"/>
    </source>
</evidence>
<evidence type="ECO:0000256" key="1">
    <source>
        <dbReference type="ARBA" id="ARBA00004236"/>
    </source>
</evidence>
<dbReference type="GO" id="GO:0046854">
    <property type="term" value="P:phosphatidylinositol phosphate biosynthetic process"/>
    <property type="evidence" value="ECO:0007669"/>
    <property type="project" value="TreeGrafter"/>
</dbReference>
<dbReference type="PANTHER" id="PTHR31220">
    <property type="entry name" value="HYCCIN RELATED"/>
    <property type="match status" value="1"/>
</dbReference>
<evidence type="ECO:0000256" key="4">
    <source>
        <dbReference type="ARBA" id="ARBA00022490"/>
    </source>
</evidence>
<name>A0A6A4LYV8_9ERIC</name>
<feature type="non-terminal residue" evidence="8">
    <location>
        <position position="1"/>
    </location>
</feature>
<dbReference type="InterPro" id="IPR018619">
    <property type="entry name" value="Hyccin"/>
</dbReference>
<keyword evidence="9" id="KW-1185">Reference proteome</keyword>
<protein>
    <recommendedName>
        <fullName evidence="10">Hyccin</fullName>
    </recommendedName>
</protein>